<dbReference type="AlphaFoldDB" id="A0A1B2DE91"/>
<sequence>MLRVKWKMEFVIGIITGIMYTNHRRGQFGLLLVEKVIAKGFYLEFLFLNLKMSQYKLRCCLEVSPRAIASCTSLNAMTGCEQVTCHSPLYVS</sequence>
<dbReference type="EMBL" id="CP016808">
    <property type="protein sequence ID" value="ANY66031.1"/>
    <property type="molecule type" value="Genomic_DNA"/>
</dbReference>
<name>A0A1B2DE91_9BACL</name>
<protein>
    <submittedName>
        <fullName evidence="1">Uncharacterized protein</fullName>
    </submittedName>
</protein>
<accession>A0A1B2DE91</accession>
<gene>
    <name evidence="1" type="ORF">BBD42_05835</name>
</gene>
<organism evidence="1">
    <name type="scientific">Paenibacillus sp. BIHB 4019</name>
    <dbReference type="NCBI Taxonomy" id="1870819"/>
    <lineage>
        <taxon>Bacteria</taxon>
        <taxon>Bacillati</taxon>
        <taxon>Bacillota</taxon>
        <taxon>Bacilli</taxon>
        <taxon>Bacillales</taxon>
        <taxon>Paenibacillaceae</taxon>
        <taxon>Paenibacillus</taxon>
    </lineage>
</organism>
<reference evidence="1" key="1">
    <citation type="submission" date="2016-08" db="EMBL/GenBank/DDBJ databases">
        <title>Complete Genome Seqeunce of Paenibacillus sp. BIHB 4019 from tea rhizoplane.</title>
        <authorList>
            <person name="Thakur R."/>
            <person name="Swarnkar M.K."/>
            <person name="Gulati A."/>
        </authorList>
    </citation>
    <scope>NUCLEOTIDE SEQUENCE [LARGE SCALE GENOMIC DNA]</scope>
    <source>
        <strain evidence="1">BIHB4019</strain>
    </source>
</reference>
<proteinExistence type="predicted"/>
<evidence type="ECO:0000313" key="1">
    <source>
        <dbReference type="EMBL" id="ANY66031.1"/>
    </source>
</evidence>